<evidence type="ECO:0000313" key="1">
    <source>
        <dbReference type="EMBL" id="MBX52312.1"/>
    </source>
</evidence>
<dbReference type="AlphaFoldDB" id="A0A2P2PC36"/>
<protein>
    <submittedName>
        <fullName evidence="1">Uncharacterized protein</fullName>
    </submittedName>
</protein>
<proteinExistence type="predicted"/>
<accession>A0A2P2PC36</accession>
<sequence length="55" mass="5875">MKKPLSESTAGVGLRLLSGHSPLPNLIVLEDFENCPCTISHGKQKITGQFLSAPL</sequence>
<name>A0A2P2PC36_RHIMU</name>
<dbReference type="EMBL" id="GGEC01071828">
    <property type="protein sequence ID" value="MBX52312.1"/>
    <property type="molecule type" value="Transcribed_RNA"/>
</dbReference>
<organism evidence="1">
    <name type="scientific">Rhizophora mucronata</name>
    <name type="common">Asiatic mangrove</name>
    <dbReference type="NCBI Taxonomy" id="61149"/>
    <lineage>
        <taxon>Eukaryota</taxon>
        <taxon>Viridiplantae</taxon>
        <taxon>Streptophyta</taxon>
        <taxon>Embryophyta</taxon>
        <taxon>Tracheophyta</taxon>
        <taxon>Spermatophyta</taxon>
        <taxon>Magnoliopsida</taxon>
        <taxon>eudicotyledons</taxon>
        <taxon>Gunneridae</taxon>
        <taxon>Pentapetalae</taxon>
        <taxon>rosids</taxon>
        <taxon>fabids</taxon>
        <taxon>Malpighiales</taxon>
        <taxon>Rhizophoraceae</taxon>
        <taxon>Rhizophora</taxon>
    </lineage>
</organism>
<reference evidence="1" key="1">
    <citation type="submission" date="2018-02" db="EMBL/GenBank/DDBJ databases">
        <title>Rhizophora mucronata_Transcriptome.</title>
        <authorList>
            <person name="Meera S.P."/>
            <person name="Sreeshan A."/>
            <person name="Augustine A."/>
        </authorList>
    </citation>
    <scope>NUCLEOTIDE SEQUENCE</scope>
    <source>
        <tissue evidence="1">Leaf</tissue>
    </source>
</reference>